<dbReference type="EMBL" id="QJKJ01015113">
    <property type="protein sequence ID" value="RDX63053.1"/>
    <property type="molecule type" value="Genomic_DNA"/>
</dbReference>
<dbReference type="Proteomes" id="UP000257109">
    <property type="component" value="Unassembled WGS sequence"/>
</dbReference>
<evidence type="ECO:0000313" key="2">
    <source>
        <dbReference type="Proteomes" id="UP000257109"/>
    </source>
</evidence>
<comment type="caution">
    <text evidence="1">The sequence shown here is derived from an EMBL/GenBank/DDBJ whole genome shotgun (WGS) entry which is preliminary data.</text>
</comment>
<name>A0A371EAJ2_MUCPR</name>
<gene>
    <name evidence="1" type="ORF">CR513_58558</name>
</gene>
<keyword evidence="2" id="KW-1185">Reference proteome</keyword>
<accession>A0A371EAJ2</accession>
<organism evidence="1 2">
    <name type="scientific">Mucuna pruriens</name>
    <name type="common">Velvet bean</name>
    <name type="synonym">Dolichos pruriens</name>
    <dbReference type="NCBI Taxonomy" id="157652"/>
    <lineage>
        <taxon>Eukaryota</taxon>
        <taxon>Viridiplantae</taxon>
        <taxon>Streptophyta</taxon>
        <taxon>Embryophyta</taxon>
        <taxon>Tracheophyta</taxon>
        <taxon>Spermatophyta</taxon>
        <taxon>Magnoliopsida</taxon>
        <taxon>eudicotyledons</taxon>
        <taxon>Gunneridae</taxon>
        <taxon>Pentapetalae</taxon>
        <taxon>rosids</taxon>
        <taxon>fabids</taxon>
        <taxon>Fabales</taxon>
        <taxon>Fabaceae</taxon>
        <taxon>Papilionoideae</taxon>
        <taxon>50 kb inversion clade</taxon>
        <taxon>NPAAA clade</taxon>
        <taxon>indigoferoid/millettioid clade</taxon>
        <taxon>Phaseoleae</taxon>
        <taxon>Mucuna</taxon>
    </lineage>
</organism>
<protein>
    <submittedName>
        <fullName evidence="1">Uncharacterized protein</fullName>
    </submittedName>
</protein>
<reference evidence="1" key="1">
    <citation type="submission" date="2018-05" db="EMBL/GenBank/DDBJ databases">
        <title>Draft genome of Mucuna pruriens seed.</title>
        <authorList>
            <person name="Nnadi N.E."/>
            <person name="Vos R."/>
            <person name="Hasami M.H."/>
            <person name="Devisetty U.K."/>
            <person name="Aguiy J.C."/>
        </authorList>
    </citation>
    <scope>NUCLEOTIDE SEQUENCE [LARGE SCALE GENOMIC DNA]</scope>
    <source>
        <strain evidence="1">JCA_2017</strain>
    </source>
</reference>
<dbReference type="AlphaFoldDB" id="A0A371EAJ2"/>
<evidence type="ECO:0000313" key="1">
    <source>
        <dbReference type="EMBL" id="RDX63053.1"/>
    </source>
</evidence>
<proteinExistence type="predicted"/>
<sequence>MNHRKNNERLELVIILQNHNLFMLFNPFQVESKSNNLERINLFVHIMASLDILRINVSSSIDIPLAIKRIVLLHLQRCIKFMITPLHMVQQYQQMITCL</sequence>
<feature type="non-terminal residue" evidence="1">
    <location>
        <position position="1"/>
    </location>
</feature>